<protein>
    <submittedName>
        <fullName evidence="2">Uncharacterized protein</fullName>
    </submittedName>
</protein>
<reference evidence="2" key="1">
    <citation type="thesis" date="2020" institute="ProQuest LLC" country="789 East Eisenhower Parkway, Ann Arbor, MI, USA">
        <title>Comparative Genomics and Chromosome Evolution.</title>
        <authorList>
            <person name="Mudd A.B."/>
        </authorList>
    </citation>
    <scope>NUCLEOTIDE SEQUENCE</scope>
    <source>
        <strain evidence="2">HN-11 Male</strain>
        <tissue evidence="2">Kidney and liver</tissue>
    </source>
</reference>
<feature type="compositionally biased region" description="Low complexity" evidence="1">
    <location>
        <begin position="58"/>
        <end position="81"/>
    </location>
</feature>
<evidence type="ECO:0000313" key="2">
    <source>
        <dbReference type="EMBL" id="KAG9494552.1"/>
    </source>
</evidence>
<dbReference type="AlphaFoldDB" id="A0A8J6FVN2"/>
<evidence type="ECO:0000313" key="3">
    <source>
        <dbReference type="Proteomes" id="UP000770717"/>
    </source>
</evidence>
<keyword evidence="3" id="KW-1185">Reference proteome</keyword>
<name>A0A8J6FVN2_ELECQ</name>
<comment type="caution">
    <text evidence="2">The sequence shown here is derived from an EMBL/GenBank/DDBJ whole genome shotgun (WGS) entry which is preliminary data.</text>
</comment>
<accession>A0A8J6FVN2</accession>
<organism evidence="2 3">
    <name type="scientific">Eleutherodactylus coqui</name>
    <name type="common">Puerto Rican coqui</name>
    <dbReference type="NCBI Taxonomy" id="57060"/>
    <lineage>
        <taxon>Eukaryota</taxon>
        <taxon>Metazoa</taxon>
        <taxon>Chordata</taxon>
        <taxon>Craniata</taxon>
        <taxon>Vertebrata</taxon>
        <taxon>Euteleostomi</taxon>
        <taxon>Amphibia</taxon>
        <taxon>Batrachia</taxon>
        <taxon>Anura</taxon>
        <taxon>Neobatrachia</taxon>
        <taxon>Hyloidea</taxon>
        <taxon>Eleutherodactylidae</taxon>
        <taxon>Eleutherodactylinae</taxon>
        <taxon>Eleutherodactylus</taxon>
        <taxon>Eleutherodactylus</taxon>
    </lineage>
</organism>
<proteinExistence type="predicted"/>
<feature type="region of interest" description="Disordered" evidence="1">
    <location>
        <begin position="58"/>
        <end position="97"/>
    </location>
</feature>
<sequence length="97" mass="10276">MILALRSTTDVLLLLPGRLPPSGSSSCSPPVLPSPPLLRLKPLSDVATLALRSRCPPLPSRLSSGAAENLSLPSSSTTSVSRPQYLKKVSKSEKDRE</sequence>
<dbReference type="Proteomes" id="UP000770717">
    <property type="component" value="Unassembled WGS sequence"/>
</dbReference>
<gene>
    <name evidence="2" type="ORF">GDO78_002071</name>
</gene>
<evidence type="ECO:0000256" key="1">
    <source>
        <dbReference type="SAM" id="MobiDB-lite"/>
    </source>
</evidence>
<dbReference type="EMBL" id="WNTK01000001">
    <property type="protein sequence ID" value="KAG9494552.1"/>
    <property type="molecule type" value="Genomic_DNA"/>
</dbReference>